<proteinExistence type="predicted"/>
<feature type="compositionally biased region" description="Low complexity" evidence="1">
    <location>
        <begin position="122"/>
        <end position="139"/>
    </location>
</feature>
<reference evidence="3" key="1">
    <citation type="journal article" date="2019" name="Int. J. Syst. Evol. Microbiol.">
        <title>The Global Catalogue of Microorganisms (GCM) 10K type strain sequencing project: providing services to taxonomists for standard genome sequencing and annotation.</title>
        <authorList>
            <consortium name="The Broad Institute Genomics Platform"/>
            <consortium name="The Broad Institute Genome Sequencing Center for Infectious Disease"/>
            <person name="Wu L."/>
            <person name="Ma J."/>
        </authorList>
    </citation>
    <scope>NUCLEOTIDE SEQUENCE [LARGE SCALE GENOMIC DNA]</scope>
    <source>
        <strain evidence="3">JCM 14309</strain>
    </source>
</reference>
<comment type="caution">
    <text evidence="2">The sequence shown here is derived from an EMBL/GenBank/DDBJ whole genome shotgun (WGS) entry which is preliminary data.</text>
</comment>
<dbReference type="EMBL" id="BAAAVT010000007">
    <property type="protein sequence ID" value="GAA3060442.1"/>
    <property type="molecule type" value="Genomic_DNA"/>
</dbReference>
<name>A0ABP6LTU9_9MICC</name>
<evidence type="ECO:0000256" key="1">
    <source>
        <dbReference type="SAM" id="MobiDB-lite"/>
    </source>
</evidence>
<organism evidence="2 3">
    <name type="scientific">Nesterenkonia aethiopica</name>
    <dbReference type="NCBI Taxonomy" id="269144"/>
    <lineage>
        <taxon>Bacteria</taxon>
        <taxon>Bacillati</taxon>
        <taxon>Actinomycetota</taxon>
        <taxon>Actinomycetes</taxon>
        <taxon>Micrococcales</taxon>
        <taxon>Micrococcaceae</taxon>
        <taxon>Nesterenkonia</taxon>
    </lineage>
</organism>
<dbReference type="Proteomes" id="UP001500236">
    <property type="component" value="Unassembled WGS sequence"/>
</dbReference>
<keyword evidence="3" id="KW-1185">Reference proteome</keyword>
<evidence type="ECO:0000313" key="3">
    <source>
        <dbReference type="Proteomes" id="UP001500236"/>
    </source>
</evidence>
<feature type="region of interest" description="Disordered" evidence="1">
    <location>
        <begin position="122"/>
        <end position="141"/>
    </location>
</feature>
<dbReference type="SUPFAM" id="SSF55961">
    <property type="entry name" value="Bet v1-like"/>
    <property type="match status" value="1"/>
</dbReference>
<dbReference type="InterPro" id="IPR023393">
    <property type="entry name" value="START-like_dom_sf"/>
</dbReference>
<sequence length="253" mass="26245">MSDSTAGASGEVIIEPAGQLDAVFRELDVRQCDDGILAAMRLVQGFPVPVGELWRCCTEADRLSRWFGVVGGDLRLGGRFSVEGNASGTVERCAPPGAGAAGELQLSWEFGEDVSQVELRCEGAPESAGDAGSADGAGPPQASRLVLEHRGIVTLDFWRAYGPGAGGVGWDLALLGLAHHLRTGSTVPAEQSLWVTTPAAAEFIAGSSDAWGRASEAAGTSPEMAQAAARRTTVFYTTPDCAIPDAEEPDTEG</sequence>
<dbReference type="RefSeq" id="WP_344684053.1">
    <property type="nucleotide sequence ID" value="NZ_BAAAVT010000007.1"/>
</dbReference>
<accession>A0ABP6LTU9</accession>
<protein>
    <submittedName>
        <fullName evidence="2">SRPBCC family protein</fullName>
    </submittedName>
</protein>
<dbReference type="Gene3D" id="3.30.530.20">
    <property type="match status" value="1"/>
</dbReference>
<gene>
    <name evidence="2" type="ORF">GCM10010529_12590</name>
</gene>
<evidence type="ECO:0000313" key="2">
    <source>
        <dbReference type="EMBL" id="GAA3060442.1"/>
    </source>
</evidence>